<sequence>MHVSVIGALHWVPHIEHSDYIVSMEVDKEKFHTIPLPKIGRTHDRIVETGGFLSFVAYGEVNQIDIWILKGLGESWTKQHSIKMGCVLDMVPLLSLRIQGVMIFKRDEDGSFSAHAFQLQVMRKIEMCHCQVRFYLMSIALFLGVRRVARTCVIDLFLHLVQN</sequence>
<dbReference type="EMBL" id="CM017325">
    <property type="protein sequence ID" value="KAE8056194.1"/>
    <property type="molecule type" value="Genomic_DNA"/>
</dbReference>
<evidence type="ECO:0000313" key="1">
    <source>
        <dbReference type="EMBL" id="KAE8056194.1"/>
    </source>
</evidence>
<dbReference type="Proteomes" id="UP000327013">
    <property type="component" value="Chromosome 5"/>
</dbReference>
<gene>
    <name evidence="1" type="ORF">FH972_012985</name>
</gene>
<proteinExistence type="predicted"/>
<name>A0A5N6R8I8_9ROSI</name>
<dbReference type="AlphaFoldDB" id="A0A5N6R8I8"/>
<protein>
    <submittedName>
        <fullName evidence="1">Uncharacterized protein</fullName>
    </submittedName>
</protein>
<keyword evidence="2" id="KW-1185">Reference proteome</keyword>
<dbReference type="OrthoDB" id="1938527at2759"/>
<evidence type="ECO:0000313" key="2">
    <source>
        <dbReference type="Proteomes" id="UP000327013"/>
    </source>
</evidence>
<accession>A0A5N6R8I8</accession>
<organism evidence="1 2">
    <name type="scientific">Carpinus fangiana</name>
    <dbReference type="NCBI Taxonomy" id="176857"/>
    <lineage>
        <taxon>Eukaryota</taxon>
        <taxon>Viridiplantae</taxon>
        <taxon>Streptophyta</taxon>
        <taxon>Embryophyta</taxon>
        <taxon>Tracheophyta</taxon>
        <taxon>Spermatophyta</taxon>
        <taxon>Magnoliopsida</taxon>
        <taxon>eudicotyledons</taxon>
        <taxon>Gunneridae</taxon>
        <taxon>Pentapetalae</taxon>
        <taxon>rosids</taxon>
        <taxon>fabids</taxon>
        <taxon>Fagales</taxon>
        <taxon>Betulaceae</taxon>
        <taxon>Carpinus</taxon>
    </lineage>
</organism>
<reference evidence="1 2" key="1">
    <citation type="submission" date="2019-06" db="EMBL/GenBank/DDBJ databases">
        <title>A chromosomal-level reference genome of Carpinus fangiana (Coryloideae, Betulaceae).</title>
        <authorList>
            <person name="Yang X."/>
            <person name="Wang Z."/>
            <person name="Zhang L."/>
            <person name="Hao G."/>
            <person name="Liu J."/>
            <person name="Yang Y."/>
        </authorList>
    </citation>
    <scope>NUCLEOTIDE SEQUENCE [LARGE SCALE GENOMIC DNA]</scope>
    <source>
        <strain evidence="1">Cfa_2016G</strain>
        <tissue evidence="1">Leaf</tissue>
    </source>
</reference>